<keyword evidence="5" id="KW-1185">Reference proteome</keyword>
<dbReference type="AlphaFoldDB" id="A0A378TMH8"/>
<gene>
    <name evidence="4" type="ORF">NCTC10821_04519</name>
</gene>
<dbReference type="Proteomes" id="UP000254978">
    <property type="component" value="Unassembled WGS sequence"/>
</dbReference>
<dbReference type="Pfam" id="PF13828">
    <property type="entry name" value="DUF4190"/>
    <property type="match status" value="1"/>
</dbReference>
<evidence type="ECO:0000256" key="1">
    <source>
        <dbReference type="SAM" id="MobiDB-lite"/>
    </source>
</evidence>
<dbReference type="RefSeq" id="WP_115280020.1">
    <property type="nucleotide sequence ID" value="NZ_AP022600.1"/>
</dbReference>
<feature type="domain" description="DUF4190" evidence="3">
    <location>
        <begin position="78"/>
        <end position="140"/>
    </location>
</feature>
<feature type="compositionally biased region" description="Polar residues" evidence="1">
    <location>
        <begin position="14"/>
        <end position="28"/>
    </location>
</feature>
<evidence type="ECO:0000256" key="2">
    <source>
        <dbReference type="SAM" id="Phobius"/>
    </source>
</evidence>
<accession>A0A378TMH8</accession>
<protein>
    <submittedName>
        <fullName evidence="4">Membrane protein</fullName>
    </submittedName>
</protein>
<proteinExistence type="predicted"/>
<keyword evidence="2" id="KW-1133">Transmembrane helix</keyword>
<evidence type="ECO:0000313" key="4">
    <source>
        <dbReference type="EMBL" id="STZ60975.1"/>
    </source>
</evidence>
<dbReference type="InterPro" id="IPR025241">
    <property type="entry name" value="DUF4190"/>
</dbReference>
<name>A0A378TMH8_9MYCO</name>
<keyword evidence="2" id="KW-0812">Transmembrane</keyword>
<organism evidence="4 5">
    <name type="scientific">Mycolicibacterium tokaiense</name>
    <dbReference type="NCBI Taxonomy" id="39695"/>
    <lineage>
        <taxon>Bacteria</taxon>
        <taxon>Bacillati</taxon>
        <taxon>Actinomycetota</taxon>
        <taxon>Actinomycetes</taxon>
        <taxon>Mycobacteriales</taxon>
        <taxon>Mycobacteriaceae</taxon>
        <taxon>Mycolicibacterium</taxon>
    </lineage>
</organism>
<sequence length="147" mass="15086">MTLPGGDTGDKPSEQSGADPSVEQSPHQQAAPGYPGAGGYPPPPGFTDYGQQYRPGYPDGDQYGYGYAPPRQTSTNTMAIASLVTSGLGIVPFCGGILSIVGIVLGAVALSQIKETRQEGYGIAVAGIVVGVAMLIVGLIWTIFALR</sequence>
<feature type="compositionally biased region" description="Low complexity" evidence="1">
    <location>
        <begin position="55"/>
        <end position="70"/>
    </location>
</feature>
<feature type="transmembrane region" description="Helical" evidence="2">
    <location>
        <begin position="121"/>
        <end position="144"/>
    </location>
</feature>
<feature type="transmembrane region" description="Helical" evidence="2">
    <location>
        <begin position="79"/>
        <end position="109"/>
    </location>
</feature>
<dbReference type="EMBL" id="UGQT01000001">
    <property type="protein sequence ID" value="STZ60975.1"/>
    <property type="molecule type" value="Genomic_DNA"/>
</dbReference>
<reference evidence="4 5" key="1">
    <citation type="submission" date="2018-06" db="EMBL/GenBank/DDBJ databases">
        <authorList>
            <consortium name="Pathogen Informatics"/>
            <person name="Doyle S."/>
        </authorList>
    </citation>
    <scope>NUCLEOTIDE SEQUENCE [LARGE SCALE GENOMIC DNA]</scope>
    <source>
        <strain evidence="4 5">NCTC10821</strain>
    </source>
</reference>
<evidence type="ECO:0000313" key="5">
    <source>
        <dbReference type="Proteomes" id="UP000254978"/>
    </source>
</evidence>
<evidence type="ECO:0000259" key="3">
    <source>
        <dbReference type="Pfam" id="PF13828"/>
    </source>
</evidence>
<feature type="region of interest" description="Disordered" evidence="1">
    <location>
        <begin position="1"/>
        <end position="70"/>
    </location>
</feature>
<keyword evidence="2" id="KW-0472">Membrane</keyword>